<gene>
    <name evidence="2" type="ORF">CR513_46813</name>
</gene>
<dbReference type="EMBL" id="QJKJ01010482">
    <property type="protein sequence ID" value="RDX73561.1"/>
    <property type="molecule type" value="Genomic_DNA"/>
</dbReference>
<feature type="region of interest" description="Disordered" evidence="1">
    <location>
        <begin position="375"/>
        <end position="401"/>
    </location>
</feature>
<feature type="compositionally biased region" description="Basic and acidic residues" evidence="1">
    <location>
        <begin position="326"/>
        <end position="337"/>
    </location>
</feature>
<feature type="compositionally biased region" description="Basic and acidic residues" evidence="1">
    <location>
        <begin position="275"/>
        <end position="291"/>
    </location>
</feature>
<sequence>MAIAMDETVLVQPKKTKEHERQYLAERAMKTNEFIPPGTTIGVIQRPKVVQRTYRLKESSFKGGVQRIHHTKSTVLKAHYLKSTRGCLKDSIVQRTHHLKEIIQRHHCPKNLKVVQRTYSSDQYLGSSKDTIVQTEPSCVYDASGNLDLISLLRLGHLKQSSTSSTFIFQSKNSYASPNPTNAFQELKKRVTRTPSFRHLTERFLLRSCVMLLTWQALTLMRPKSRRGNGEPGPSETEAIILHRSHFGQPRWINRIRLGLGESPPTFKVRRKPKVDKAGLRNKDPGHLAPREDPMVQRLVKRVIQLSITKWNLRHQYEDTASSRSKQSEPYDPPKRKDKLLMKLCKHTRGPTAFSKARSSPIPAKEYAMSAITYKRGREFRENVPRSSVGSNEHRPGDCQD</sequence>
<dbReference type="Proteomes" id="UP000257109">
    <property type="component" value="Unassembled WGS sequence"/>
</dbReference>
<feature type="region of interest" description="Disordered" evidence="1">
    <location>
        <begin position="264"/>
        <end position="291"/>
    </location>
</feature>
<accession>A0A371F5K6</accession>
<feature type="region of interest" description="Disordered" evidence="1">
    <location>
        <begin position="318"/>
        <end position="337"/>
    </location>
</feature>
<protein>
    <submittedName>
        <fullName evidence="2">Uncharacterized protein</fullName>
    </submittedName>
</protein>
<evidence type="ECO:0000313" key="3">
    <source>
        <dbReference type="Proteomes" id="UP000257109"/>
    </source>
</evidence>
<dbReference type="AlphaFoldDB" id="A0A371F5K6"/>
<feature type="non-terminal residue" evidence="2">
    <location>
        <position position="1"/>
    </location>
</feature>
<proteinExistence type="predicted"/>
<evidence type="ECO:0000256" key="1">
    <source>
        <dbReference type="SAM" id="MobiDB-lite"/>
    </source>
</evidence>
<name>A0A371F5K6_MUCPR</name>
<evidence type="ECO:0000313" key="2">
    <source>
        <dbReference type="EMBL" id="RDX73561.1"/>
    </source>
</evidence>
<feature type="compositionally biased region" description="Basic and acidic residues" evidence="1">
    <location>
        <begin position="392"/>
        <end position="401"/>
    </location>
</feature>
<keyword evidence="3" id="KW-1185">Reference proteome</keyword>
<comment type="caution">
    <text evidence="2">The sequence shown here is derived from an EMBL/GenBank/DDBJ whole genome shotgun (WGS) entry which is preliminary data.</text>
</comment>
<reference evidence="2" key="1">
    <citation type="submission" date="2018-05" db="EMBL/GenBank/DDBJ databases">
        <title>Draft genome of Mucuna pruriens seed.</title>
        <authorList>
            <person name="Nnadi N.E."/>
            <person name="Vos R."/>
            <person name="Hasami M.H."/>
            <person name="Devisetty U.K."/>
            <person name="Aguiy J.C."/>
        </authorList>
    </citation>
    <scope>NUCLEOTIDE SEQUENCE [LARGE SCALE GENOMIC DNA]</scope>
    <source>
        <strain evidence="2">JCA_2017</strain>
    </source>
</reference>
<organism evidence="2 3">
    <name type="scientific">Mucuna pruriens</name>
    <name type="common">Velvet bean</name>
    <name type="synonym">Dolichos pruriens</name>
    <dbReference type="NCBI Taxonomy" id="157652"/>
    <lineage>
        <taxon>Eukaryota</taxon>
        <taxon>Viridiplantae</taxon>
        <taxon>Streptophyta</taxon>
        <taxon>Embryophyta</taxon>
        <taxon>Tracheophyta</taxon>
        <taxon>Spermatophyta</taxon>
        <taxon>Magnoliopsida</taxon>
        <taxon>eudicotyledons</taxon>
        <taxon>Gunneridae</taxon>
        <taxon>Pentapetalae</taxon>
        <taxon>rosids</taxon>
        <taxon>fabids</taxon>
        <taxon>Fabales</taxon>
        <taxon>Fabaceae</taxon>
        <taxon>Papilionoideae</taxon>
        <taxon>50 kb inversion clade</taxon>
        <taxon>NPAAA clade</taxon>
        <taxon>indigoferoid/millettioid clade</taxon>
        <taxon>Phaseoleae</taxon>
        <taxon>Mucuna</taxon>
    </lineage>
</organism>